<dbReference type="InterPro" id="IPR001841">
    <property type="entry name" value="Znf_RING"/>
</dbReference>
<dbReference type="PANTHER" id="PTHR46539:SF27">
    <property type="entry name" value="RING FINGER PROTEIN 128"/>
    <property type="match status" value="1"/>
</dbReference>
<keyword evidence="4 8" id="KW-0863">Zinc-finger</keyword>
<evidence type="ECO:0000256" key="5">
    <source>
        <dbReference type="ARBA" id="ARBA00022833"/>
    </source>
</evidence>
<dbReference type="InterPro" id="IPR013083">
    <property type="entry name" value="Znf_RING/FYVE/PHD"/>
</dbReference>
<dbReference type="AlphaFoldDB" id="A0A3B4FHJ2"/>
<dbReference type="STRING" id="303518.ENSPNYP00000009957"/>
<accession>A0A3B4FHJ2</accession>
<evidence type="ECO:0000256" key="9">
    <source>
        <dbReference type="SAM" id="Phobius"/>
    </source>
</evidence>
<keyword evidence="3" id="KW-0479">Metal-binding</keyword>
<dbReference type="GO" id="GO:0008270">
    <property type="term" value="F:zinc ion binding"/>
    <property type="evidence" value="ECO:0007669"/>
    <property type="project" value="UniProtKB-KW"/>
</dbReference>
<name>A0A3B4FHJ2_9CICH</name>
<sequence>IPHPGTGPGVVAIMIPEPKGREIVSLLERNVTVTMTITIGTRNLQKYVSRTSVVFVSISFIVLMIISLAWLVFYYIQRFRYANARDRNQRRLGDAAKKAISKLQLRTIRKGDQETEPDFDNCAVCIEGYKANDVVRILPCRHLFHKSCVDPWLLDHRTCPMCKMNILKALGIAVSVKLGFIFPRVSTDRLLERDNHTGVLSCRSATAERRLSGRPASGLRPGPGPCKWGGRRWGSGPRSCGVRGVQRRHAERGRLLCCAGPRRAAGRAPTGLPGP</sequence>
<evidence type="ECO:0000259" key="10">
    <source>
        <dbReference type="PROSITE" id="PS50089"/>
    </source>
</evidence>
<dbReference type="GeneTree" id="ENSGT00940000156171"/>
<protein>
    <submittedName>
        <fullName evidence="11">Ring finger protein 150b</fullName>
    </submittedName>
</protein>
<feature type="transmembrane region" description="Helical" evidence="9">
    <location>
        <begin position="53"/>
        <end position="76"/>
    </location>
</feature>
<reference evidence="11" key="1">
    <citation type="submission" date="2023-09" db="UniProtKB">
        <authorList>
            <consortium name="Ensembl"/>
        </authorList>
    </citation>
    <scope>IDENTIFICATION</scope>
</reference>
<dbReference type="PROSITE" id="PS50089">
    <property type="entry name" value="ZF_RING_2"/>
    <property type="match status" value="1"/>
</dbReference>
<keyword evidence="6 9" id="KW-1133">Transmembrane helix</keyword>
<dbReference type="GO" id="GO:0016020">
    <property type="term" value="C:membrane"/>
    <property type="evidence" value="ECO:0007669"/>
    <property type="project" value="UniProtKB-SubCell"/>
</dbReference>
<dbReference type="FunFam" id="3.30.40.10:FF:000009">
    <property type="entry name" value="E3 ubiquitin-protein ligase RNF130"/>
    <property type="match status" value="1"/>
</dbReference>
<dbReference type="Pfam" id="PF13639">
    <property type="entry name" value="zf-RING_2"/>
    <property type="match status" value="1"/>
</dbReference>
<evidence type="ECO:0000256" key="4">
    <source>
        <dbReference type="ARBA" id="ARBA00022771"/>
    </source>
</evidence>
<feature type="domain" description="RING-type" evidence="10">
    <location>
        <begin position="122"/>
        <end position="163"/>
    </location>
</feature>
<evidence type="ECO:0000256" key="2">
    <source>
        <dbReference type="ARBA" id="ARBA00022692"/>
    </source>
</evidence>
<keyword evidence="5" id="KW-0862">Zinc</keyword>
<dbReference type="Ensembl" id="ENSPNYT00000010202.1">
    <property type="protein sequence ID" value="ENSPNYP00000009957.1"/>
    <property type="gene ID" value="ENSPNYG00000007563.1"/>
</dbReference>
<evidence type="ECO:0000256" key="6">
    <source>
        <dbReference type="ARBA" id="ARBA00022989"/>
    </source>
</evidence>
<evidence type="ECO:0000256" key="3">
    <source>
        <dbReference type="ARBA" id="ARBA00022723"/>
    </source>
</evidence>
<dbReference type="Gene3D" id="3.30.40.10">
    <property type="entry name" value="Zinc/RING finger domain, C3HC4 (zinc finger)"/>
    <property type="match status" value="1"/>
</dbReference>
<proteinExistence type="predicted"/>
<dbReference type="SUPFAM" id="SSF57850">
    <property type="entry name" value="RING/U-box"/>
    <property type="match status" value="1"/>
</dbReference>
<keyword evidence="7 9" id="KW-0472">Membrane</keyword>
<evidence type="ECO:0000256" key="7">
    <source>
        <dbReference type="ARBA" id="ARBA00023136"/>
    </source>
</evidence>
<evidence type="ECO:0000313" key="11">
    <source>
        <dbReference type="Ensembl" id="ENSPNYP00000009957.1"/>
    </source>
</evidence>
<evidence type="ECO:0000256" key="1">
    <source>
        <dbReference type="ARBA" id="ARBA00004370"/>
    </source>
</evidence>
<keyword evidence="2 9" id="KW-0812">Transmembrane</keyword>
<organism evidence="11">
    <name type="scientific">Pundamilia nyererei</name>
    <dbReference type="NCBI Taxonomy" id="303518"/>
    <lineage>
        <taxon>Eukaryota</taxon>
        <taxon>Metazoa</taxon>
        <taxon>Chordata</taxon>
        <taxon>Craniata</taxon>
        <taxon>Vertebrata</taxon>
        <taxon>Euteleostomi</taxon>
        <taxon>Actinopterygii</taxon>
        <taxon>Neopterygii</taxon>
        <taxon>Teleostei</taxon>
        <taxon>Neoteleostei</taxon>
        <taxon>Acanthomorphata</taxon>
        <taxon>Ovalentaria</taxon>
        <taxon>Cichlomorphae</taxon>
        <taxon>Cichliformes</taxon>
        <taxon>Cichlidae</taxon>
        <taxon>African cichlids</taxon>
        <taxon>Pseudocrenilabrinae</taxon>
        <taxon>Haplochromini</taxon>
        <taxon>Pundamilia</taxon>
    </lineage>
</organism>
<evidence type="ECO:0000256" key="8">
    <source>
        <dbReference type="PROSITE-ProRule" id="PRU00175"/>
    </source>
</evidence>
<dbReference type="PANTHER" id="PTHR46539">
    <property type="entry name" value="E3 UBIQUITIN-PROTEIN LIGASE ATL42"/>
    <property type="match status" value="1"/>
</dbReference>
<comment type="subcellular location">
    <subcellularLocation>
        <location evidence="1">Membrane</location>
    </subcellularLocation>
</comment>
<dbReference type="SMART" id="SM00184">
    <property type="entry name" value="RING"/>
    <property type="match status" value="1"/>
</dbReference>